<evidence type="ECO:0000256" key="7">
    <source>
        <dbReference type="ARBA" id="ARBA00023136"/>
    </source>
</evidence>
<keyword evidence="5" id="KW-0479">Metal-binding</keyword>
<dbReference type="PANTHER" id="PTHR23292">
    <property type="entry name" value="LIPOPOLYSACCHARIDE-INDUCED TUMOR NECROSIS FACTOR-ALPHA FACTOR"/>
    <property type="match status" value="1"/>
</dbReference>
<proteinExistence type="inferred from homology"/>
<comment type="similarity">
    <text evidence="4">Belongs to the CDIP1/LITAF family.</text>
</comment>
<dbReference type="Proteomes" id="UP000783686">
    <property type="component" value="Unassembled WGS sequence"/>
</dbReference>
<dbReference type="EMBL" id="CAJFCW020000003">
    <property type="protein sequence ID" value="CAG9102958.1"/>
    <property type="molecule type" value="Genomic_DNA"/>
</dbReference>
<keyword evidence="6" id="KW-0862">Zinc</keyword>
<dbReference type="AlphaFoldDB" id="A0A811KGP3"/>
<dbReference type="GO" id="GO:0031902">
    <property type="term" value="C:late endosome membrane"/>
    <property type="evidence" value="ECO:0007669"/>
    <property type="project" value="UniProtKB-SubCell"/>
</dbReference>
<feature type="domain" description="LITAF" evidence="10">
    <location>
        <begin position="87"/>
        <end position="170"/>
    </location>
</feature>
<evidence type="ECO:0000256" key="3">
    <source>
        <dbReference type="ARBA" id="ARBA00004630"/>
    </source>
</evidence>
<dbReference type="GO" id="GO:0008270">
    <property type="term" value="F:zinc ion binding"/>
    <property type="evidence" value="ECO:0007669"/>
    <property type="project" value="TreeGrafter"/>
</dbReference>
<dbReference type="SMART" id="SM00714">
    <property type="entry name" value="LITAF"/>
    <property type="match status" value="1"/>
</dbReference>
<feature type="transmembrane region" description="Helical" evidence="9">
    <location>
        <begin position="124"/>
        <end position="147"/>
    </location>
</feature>
<keyword evidence="9" id="KW-1133">Transmembrane helix</keyword>
<evidence type="ECO:0000313" key="12">
    <source>
        <dbReference type="Proteomes" id="UP000614601"/>
    </source>
</evidence>
<keyword evidence="9" id="KW-0812">Transmembrane</keyword>
<keyword evidence="12" id="KW-1185">Reference proteome</keyword>
<evidence type="ECO:0000256" key="8">
    <source>
        <dbReference type="SAM" id="MobiDB-lite"/>
    </source>
</evidence>
<evidence type="ECO:0000256" key="5">
    <source>
        <dbReference type="ARBA" id="ARBA00022723"/>
    </source>
</evidence>
<dbReference type="GO" id="GO:0005765">
    <property type="term" value="C:lysosomal membrane"/>
    <property type="evidence" value="ECO:0007669"/>
    <property type="project" value="UniProtKB-SubCell"/>
</dbReference>
<dbReference type="InterPro" id="IPR006629">
    <property type="entry name" value="LITAF"/>
</dbReference>
<name>A0A811KGP3_9BILA</name>
<evidence type="ECO:0000256" key="2">
    <source>
        <dbReference type="ARBA" id="ARBA00004481"/>
    </source>
</evidence>
<dbReference type="PANTHER" id="PTHR23292:SF6">
    <property type="entry name" value="FI16602P1-RELATED"/>
    <property type="match status" value="1"/>
</dbReference>
<reference evidence="11" key="1">
    <citation type="submission" date="2020-09" db="EMBL/GenBank/DDBJ databases">
        <authorList>
            <person name="Kikuchi T."/>
        </authorList>
    </citation>
    <scope>NUCLEOTIDE SEQUENCE</scope>
    <source>
        <strain evidence="11">SH1</strain>
    </source>
</reference>
<dbReference type="EMBL" id="CAJFDH010000003">
    <property type="protein sequence ID" value="CAD5214582.1"/>
    <property type="molecule type" value="Genomic_DNA"/>
</dbReference>
<evidence type="ECO:0000259" key="10">
    <source>
        <dbReference type="PROSITE" id="PS51837"/>
    </source>
</evidence>
<comment type="subcellular location">
    <subcellularLocation>
        <location evidence="2">Endosome membrane</location>
        <topology evidence="2">Peripheral membrane protein</topology>
    </subcellularLocation>
    <subcellularLocation>
        <location evidence="1">Late endosome membrane</location>
    </subcellularLocation>
    <subcellularLocation>
        <location evidence="3">Lysosome membrane</location>
        <topology evidence="3">Peripheral membrane protein</topology>
        <orientation evidence="3">Cytoplasmic side</orientation>
    </subcellularLocation>
</comment>
<dbReference type="PROSITE" id="PS51837">
    <property type="entry name" value="LITAF"/>
    <property type="match status" value="1"/>
</dbReference>
<dbReference type="InterPro" id="IPR037519">
    <property type="entry name" value="LITAF_fam"/>
</dbReference>
<feature type="region of interest" description="Disordered" evidence="8">
    <location>
        <begin position="1"/>
        <end position="45"/>
    </location>
</feature>
<evidence type="ECO:0000256" key="6">
    <source>
        <dbReference type="ARBA" id="ARBA00022833"/>
    </source>
</evidence>
<feature type="compositionally biased region" description="Low complexity" evidence="8">
    <location>
        <begin position="28"/>
        <end position="44"/>
    </location>
</feature>
<keyword evidence="7 9" id="KW-0472">Membrane</keyword>
<evidence type="ECO:0000256" key="1">
    <source>
        <dbReference type="ARBA" id="ARBA00004414"/>
    </source>
</evidence>
<evidence type="ECO:0000313" key="11">
    <source>
        <dbReference type="EMBL" id="CAD5214582.1"/>
    </source>
</evidence>
<dbReference type="Proteomes" id="UP000614601">
    <property type="component" value="Unassembled WGS sequence"/>
</dbReference>
<organism evidence="11 12">
    <name type="scientific">Bursaphelenchus okinawaensis</name>
    <dbReference type="NCBI Taxonomy" id="465554"/>
    <lineage>
        <taxon>Eukaryota</taxon>
        <taxon>Metazoa</taxon>
        <taxon>Ecdysozoa</taxon>
        <taxon>Nematoda</taxon>
        <taxon>Chromadorea</taxon>
        <taxon>Rhabditida</taxon>
        <taxon>Tylenchina</taxon>
        <taxon>Tylenchomorpha</taxon>
        <taxon>Aphelenchoidea</taxon>
        <taxon>Aphelenchoididae</taxon>
        <taxon>Bursaphelenchus</taxon>
    </lineage>
</organism>
<dbReference type="OrthoDB" id="5852176at2759"/>
<gene>
    <name evidence="11" type="ORF">BOKJ2_LOCUS5665</name>
</gene>
<protein>
    <recommendedName>
        <fullName evidence="10">LITAF domain-containing protein</fullName>
    </recommendedName>
</protein>
<sequence>MKPPPSYNSEDASKFEDTHVFISPQVLSQATQPSAPPASYQPQYLNPTRLEPLQTIQIPPPGYLESSNTPPPPYHSIETQSLSVGELRDMRVIMATAYGPYPMSMPCPFCRHNIVTDVQNKSGVFAWLICGALALVGCWPCCCLPLCMTNCQDKLHFCPSCKNFLGCYKKL</sequence>
<comment type="caution">
    <text evidence="11">The sequence shown here is derived from an EMBL/GenBank/DDBJ whole genome shotgun (WGS) entry which is preliminary data.</text>
</comment>
<dbReference type="Pfam" id="PF10601">
    <property type="entry name" value="zf-LITAF-like"/>
    <property type="match status" value="1"/>
</dbReference>
<evidence type="ECO:0000256" key="4">
    <source>
        <dbReference type="ARBA" id="ARBA00005975"/>
    </source>
</evidence>
<evidence type="ECO:0000256" key="9">
    <source>
        <dbReference type="SAM" id="Phobius"/>
    </source>
</evidence>
<accession>A0A811KGP3</accession>